<dbReference type="RefSeq" id="WP_043375604.1">
    <property type="nucleotide sequence ID" value="NZ_CP006704.1"/>
</dbReference>
<evidence type="ECO:0000259" key="2">
    <source>
        <dbReference type="Pfam" id="PF07811"/>
    </source>
</evidence>
<dbReference type="AlphaFoldDB" id="A0A076PZU4"/>
<keyword evidence="1" id="KW-1133">Transmembrane helix</keyword>
<dbReference type="EMBL" id="CP006704">
    <property type="protein sequence ID" value="AIJ49390.1"/>
    <property type="molecule type" value="Genomic_DNA"/>
</dbReference>
<feature type="transmembrane region" description="Helical" evidence="1">
    <location>
        <begin position="12"/>
        <end position="34"/>
    </location>
</feature>
<feature type="domain" description="TadE-like" evidence="2">
    <location>
        <begin position="8"/>
        <end position="50"/>
    </location>
</feature>
<gene>
    <name evidence="3" type="ORF">O987_26625</name>
</gene>
<accession>A0A076PZU4</accession>
<keyword evidence="1" id="KW-0812">Transmembrane</keyword>
<dbReference type="Proteomes" id="UP000028782">
    <property type="component" value="Chromosome"/>
</dbReference>
<protein>
    <submittedName>
        <fullName evidence="3">Pilus assembly protein TadE</fullName>
    </submittedName>
</protein>
<dbReference type="InterPro" id="IPR012495">
    <property type="entry name" value="TadE-like_dom"/>
</dbReference>
<evidence type="ECO:0000313" key="4">
    <source>
        <dbReference type="Proteomes" id="UP000028782"/>
    </source>
</evidence>
<evidence type="ECO:0000256" key="1">
    <source>
        <dbReference type="SAM" id="Phobius"/>
    </source>
</evidence>
<dbReference type="Pfam" id="PF07811">
    <property type="entry name" value="TadE"/>
    <property type="match status" value="1"/>
</dbReference>
<name>A0A076PZU4_COMTE</name>
<evidence type="ECO:0000313" key="3">
    <source>
        <dbReference type="EMBL" id="AIJ49390.1"/>
    </source>
</evidence>
<organism evidence="3 4">
    <name type="scientific">Comamonas testosteroni TK102</name>
    <dbReference type="NCBI Taxonomy" id="1392005"/>
    <lineage>
        <taxon>Bacteria</taxon>
        <taxon>Pseudomonadati</taxon>
        <taxon>Pseudomonadota</taxon>
        <taxon>Betaproteobacteria</taxon>
        <taxon>Burkholderiales</taxon>
        <taxon>Comamonadaceae</taxon>
        <taxon>Comamonas</taxon>
    </lineage>
</organism>
<keyword evidence="1" id="KW-0472">Membrane</keyword>
<dbReference type="KEGG" id="ctes:O987_26625"/>
<sequence>MQFKKQQGAAAIEFAFLFPIFFLIFYAIITYGLIFAAQQTLALAAAEGARAAVRYPSVPTGGTMTKPAQLQARLTAACATAALATDWLSRMGAGLGSAGCSTGVSDAAGLYATSGLCGTGSASFTASNDASLVNCVTMQVNYNYASAPLIPRLLGPLLGLPTPNLLRGKAVAQISLID</sequence>
<reference evidence="3 4" key="1">
    <citation type="journal article" date="2014" name="Genome Announc.">
        <title>Complete Genome Sequence of Polychlorinated Biphenyl Degrader Comamonas testosteroni TK102 (NBRC 109938).</title>
        <authorList>
            <person name="Fukuda K."/>
            <person name="Hosoyama A."/>
            <person name="Tsuchikane K."/>
            <person name="Ohji S."/>
            <person name="Yamazoe A."/>
            <person name="Fujita N."/>
            <person name="Shintani M."/>
            <person name="Kimbara K."/>
        </authorList>
    </citation>
    <scope>NUCLEOTIDE SEQUENCE [LARGE SCALE GENOMIC DNA]</scope>
    <source>
        <strain evidence="3">TK102</strain>
    </source>
</reference>
<proteinExistence type="predicted"/>
<dbReference type="HOGENOM" id="CLU_129220_0_0_4"/>